<dbReference type="PROSITE" id="PS50012">
    <property type="entry name" value="RCC1_3"/>
    <property type="match status" value="5"/>
</dbReference>
<dbReference type="GO" id="GO:0005737">
    <property type="term" value="C:cytoplasm"/>
    <property type="evidence" value="ECO:0007669"/>
    <property type="project" value="TreeGrafter"/>
</dbReference>
<dbReference type="Gene3D" id="2.60.40.10">
    <property type="entry name" value="Immunoglobulins"/>
    <property type="match status" value="2"/>
</dbReference>
<dbReference type="EMBL" id="QYRT01000002">
    <property type="protein sequence ID" value="TIH40727.1"/>
    <property type="molecule type" value="Genomic_DNA"/>
</dbReference>
<reference evidence="6 7" key="1">
    <citation type="journal article" date="2019" name="Microorganisms">
        <title>Systematic Affiliation and Genome Analysis of Subtercola vilae DB165(T) with Particular Emphasis on Cold Adaptation of an Isolate from a High-Altitude Cold Volcano Lake.</title>
        <authorList>
            <person name="Villalobos A.S."/>
            <person name="Wiese J."/>
            <person name="Imhoff J.F."/>
            <person name="Dorador C."/>
            <person name="Keller A."/>
            <person name="Hentschel U."/>
        </authorList>
    </citation>
    <scope>NUCLEOTIDE SEQUENCE [LARGE SCALE GENOMIC DNA]</scope>
    <source>
        <strain evidence="6 7">DB165</strain>
    </source>
</reference>
<dbReference type="Pfam" id="PF16640">
    <property type="entry name" value="Big_3_5"/>
    <property type="match status" value="1"/>
</dbReference>
<feature type="domain" description="Bacterial Ig-like" evidence="4">
    <location>
        <begin position="537"/>
        <end position="615"/>
    </location>
</feature>
<dbReference type="InterPro" id="IPR058923">
    <property type="entry name" value="RCC1-like_dom"/>
</dbReference>
<keyword evidence="3" id="KW-0732">Signal</keyword>
<feature type="domain" description="RCC1-like" evidence="5">
    <location>
        <begin position="44"/>
        <end position="295"/>
    </location>
</feature>
<evidence type="ECO:0000313" key="6">
    <source>
        <dbReference type="EMBL" id="TIH40727.1"/>
    </source>
</evidence>
<dbReference type="InterPro" id="IPR032109">
    <property type="entry name" value="Big_3_5"/>
</dbReference>
<proteinExistence type="predicted"/>
<sequence length="621" mass="62225">MKFRSMGLVGIVAVALLSGGVSPALATTTPGVSGFWGWGDNGNSWGAHPTTIGVMGDGTNAQRGTPEALSLWGTDVLDVSSSRYHTLALKRDGSVLASGYGYWGELGDGGMTPSVSPVSVVGLSAGSGVVSVKAGGSFSLALKSDGSVWAWGQADQGQQGDGSGVIHVVPTQVPTLGAGSGVIAISAGANHALALKSDGSVWGWGDNDYGDVGIGTGSGNVLVPVQLPFGAGSGVVQIVAAQEYSLALKSDGSVWAWGDNENGQLGDGSISNRFAPVTTAFGSGSGVVSIDGTNHYNHKSGIAGSGCKSRGGDDETSMALRSDGSLWAWGSNACGQFGSGVADNATHPNPLAMPAPLAAGSGIVSVSLGEDFALALRSDGSVLSWGTDVYCEQADCPTTAIIGTPKPVPGFGPTNVATLVTAYDDGGLVLAAQRFTASLSMSSSPVHSHEGDRVDFSVHLTCAAPVLGTTVVLDDRGSPLSTLKLDASGTAVFETSSLQPGPHLITATSSPTTSCSGTSATATVKVTNPSYLDVVNHPGTSRAGATVTFSANVYCASPGTHTGVVLFHENGVLIGSANIDASGNALASWIFSTRGTHVVTADYSGDDGCDPASADTEHDTN</sequence>
<dbReference type="InterPro" id="IPR013783">
    <property type="entry name" value="Ig-like_fold"/>
</dbReference>
<organism evidence="6 7">
    <name type="scientific">Subtercola vilae</name>
    <dbReference type="NCBI Taxonomy" id="2056433"/>
    <lineage>
        <taxon>Bacteria</taxon>
        <taxon>Bacillati</taxon>
        <taxon>Actinomycetota</taxon>
        <taxon>Actinomycetes</taxon>
        <taxon>Micrococcales</taxon>
        <taxon>Microbacteriaceae</taxon>
        <taxon>Subtercola</taxon>
    </lineage>
</organism>
<evidence type="ECO:0000256" key="3">
    <source>
        <dbReference type="SAM" id="SignalP"/>
    </source>
</evidence>
<dbReference type="InterPro" id="IPR000408">
    <property type="entry name" value="Reg_chr_condens"/>
</dbReference>
<comment type="caution">
    <text evidence="6">The sequence shown here is derived from an EMBL/GenBank/DDBJ whole genome shotgun (WGS) entry which is preliminary data.</text>
</comment>
<gene>
    <name evidence="6" type="ORF">D4765_01740</name>
</gene>
<dbReference type="PANTHER" id="PTHR45982">
    <property type="entry name" value="REGULATOR OF CHROMOSOME CONDENSATION"/>
    <property type="match status" value="1"/>
</dbReference>
<dbReference type="Pfam" id="PF25390">
    <property type="entry name" value="WD40_RLD"/>
    <property type="match status" value="1"/>
</dbReference>
<feature type="signal peptide" evidence="3">
    <location>
        <begin position="1"/>
        <end position="26"/>
    </location>
</feature>
<evidence type="ECO:0000313" key="7">
    <source>
        <dbReference type="Proteomes" id="UP000306192"/>
    </source>
</evidence>
<accession>A0A4T2C904</accession>
<evidence type="ECO:0000256" key="1">
    <source>
        <dbReference type="ARBA" id="ARBA00022658"/>
    </source>
</evidence>
<dbReference type="Gene3D" id="2.130.10.30">
    <property type="entry name" value="Regulator of chromosome condensation 1/beta-lactamase-inhibitor protein II"/>
    <property type="match status" value="2"/>
</dbReference>
<evidence type="ECO:0000256" key="2">
    <source>
        <dbReference type="ARBA" id="ARBA00022737"/>
    </source>
</evidence>
<name>A0A4T2C904_9MICO</name>
<dbReference type="Pfam" id="PF13540">
    <property type="entry name" value="RCC1_2"/>
    <property type="match status" value="2"/>
</dbReference>
<keyword evidence="2" id="KW-0677">Repeat</keyword>
<protein>
    <submittedName>
        <fullName evidence="6">Uncharacterized protein</fullName>
    </submittedName>
</protein>
<dbReference type="GO" id="GO:0005975">
    <property type="term" value="P:carbohydrate metabolic process"/>
    <property type="evidence" value="ECO:0007669"/>
    <property type="project" value="UniProtKB-ARBA"/>
</dbReference>
<evidence type="ECO:0000259" key="5">
    <source>
        <dbReference type="Pfam" id="PF25390"/>
    </source>
</evidence>
<feature type="chain" id="PRO_5020441773" evidence="3">
    <location>
        <begin position="27"/>
        <end position="621"/>
    </location>
</feature>
<dbReference type="AlphaFoldDB" id="A0A4T2C904"/>
<keyword evidence="1" id="KW-0344">Guanine-nucleotide releasing factor</keyword>
<evidence type="ECO:0000259" key="4">
    <source>
        <dbReference type="Pfam" id="PF16640"/>
    </source>
</evidence>
<dbReference type="PANTHER" id="PTHR45982:SF1">
    <property type="entry name" value="REGULATOR OF CHROMOSOME CONDENSATION"/>
    <property type="match status" value="1"/>
</dbReference>
<dbReference type="Proteomes" id="UP000306192">
    <property type="component" value="Unassembled WGS sequence"/>
</dbReference>
<keyword evidence="7" id="KW-1185">Reference proteome</keyword>
<dbReference type="PRINTS" id="PR00633">
    <property type="entry name" value="RCCNDNSATION"/>
</dbReference>
<dbReference type="InterPro" id="IPR009091">
    <property type="entry name" value="RCC1/BLIP-II"/>
</dbReference>
<dbReference type="SUPFAM" id="SSF50985">
    <property type="entry name" value="RCC1/BLIP-II"/>
    <property type="match status" value="2"/>
</dbReference>
<dbReference type="GO" id="GO:0005085">
    <property type="term" value="F:guanyl-nucleotide exchange factor activity"/>
    <property type="evidence" value="ECO:0007669"/>
    <property type="project" value="TreeGrafter"/>
</dbReference>
<dbReference type="PROSITE" id="PS00626">
    <property type="entry name" value="RCC1_2"/>
    <property type="match status" value="1"/>
</dbReference>
<dbReference type="InterPro" id="IPR051553">
    <property type="entry name" value="Ran_GTPase-activating"/>
</dbReference>